<accession>A0A2P7B6T7</accession>
<evidence type="ECO:0000313" key="5">
    <source>
        <dbReference type="EMBL" id="PSH62183.1"/>
    </source>
</evidence>
<dbReference type="AlphaFoldDB" id="A0A2P7B6T7"/>
<dbReference type="InterPro" id="IPR008278">
    <property type="entry name" value="4-PPantetheinyl_Trfase_dom"/>
</dbReference>
<feature type="domain" description="4'-phosphopantetheinyl transferase N-terminal" evidence="4">
    <location>
        <begin position="49"/>
        <end position="122"/>
    </location>
</feature>
<evidence type="ECO:0000259" key="4">
    <source>
        <dbReference type="Pfam" id="PF22624"/>
    </source>
</evidence>
<dbReference type="GO" id="GO:0019878">
    <property type="term" value="P:lysine biosynthetic process via aminoadipic acid"/>
    <property type="evidence" value="ECO:0007669"/>
    <property type="project" value="TreeGrafter"/>
</dbReference>
<dbReference type="Pfam" id="PF22624">
    <property type="entry name" value="AASDHPPT_N"/>
    <property type="match status" value="1"/>
</dbReference>
<protein>
    <submittedName>
        <fullName evidence="5">4-phosphopantetheinyl transferase</fullName>
    </submittedName>
</protein>
<evidence type="ECO:0000256" key="2">
    <source>
        <dbReference type="ARBA" id="ARBA00022679"/>
    </source>
</evidence>
<proteinExistence type="inferred from homology"/>
<evidence type="ECO:0000313" key="6">
    <source>
        <dbReference type="Proteomes" id="UP000241764"/>
    </source>
</evidence>
<dbReference type="SUPFAM" id="SSF56214">
    <property type="entry name" value="4'-phosphopantetheinyl transferase"/>
    <property type="match status" value="2"/>
</dbReference>
<keyword evidence="6" id="KW-1185">Reference proteome</keyword>
<comment type="similarity">
    <text evidence="1">Belongs to the P-Pant transferase superfamily. Gsp/Sfp/HetI/AcpT family.</text>
</comment>
<organism evidence="5 6">
    <name type="scientific">Phyllobacterium sophorae</name>
    <dbReference type="NCBI Taxonomy" id="1520277"/>
    <lineage>
        <taxon>Bacteria</taxon>
        <taxon>Pseudomonadati</taxon>
        <taxon>Pseudomonadota</taxon>
        <taxon>Alphaproteobacteria</taxon>
        <taxon>Hyphomicrobiales</taxon>
        <taxon>Phyllobacteriaceae</taxon>
        <taxon>Phyllobacterium</taxon>
    </lineage>
</organism>
<dbReference type="PANTHER" id="PTHR12215">
    <property type="entry name" value="PHOSPHOPANTETHEINE TRANSFERASE"/>
    <property type="match status" value="1"/>
</dbReference>
<dbReference type="GO" id="GO:0000287">
    <property type="term" value="F:magnesium ion binding"/>
    <property type="evidence" value="ECO:0007669"/>
    <property type="project" value="InterPro"/>
</dbReference>
<dbReference type="GO" id="GO:0008897">
    <property type="term" value="F:holo-[acyl-carrier-protein] synthase activity"/>
    <property type="evidence" value="ECO:0007669"/>
    <property type="project" value="InterPro"/>
</dbReference>
<evidence type="ECO:0000256" key="1">
    <source>
        <dbReference type="ARBA" id="ARBA00010990"/>
    </source>
</evidence>
<sequence>MLNHPIAPWLESVVAIGLELRVKWLRPRFYAILALDVPRQTPVCSGLPITAEEWGRAQRYKHVMDRNRSLVAWSALRVLLGVLFETQPELVEIARTVHGKPLVPDGPSISISHSGELAVIALSSALSIGVDIEAIKDSAVFAPAVLDTLTKSELAYFSDRTGDAAFLLRAWTRKEATAKVLGAGLSFDFRSLSVLDGYGCRFKVLFHQPDGQVFVNGIDLDLRDGYIAALASTQTIPEVATYLVAANGASAVGFASWPAEFATERTKCRQTLKMRFCRRTF</sequence>
<gene>
    <name evidence="5" type="ORF">CU103_20330</name>
</gene>
<dbReference type="InterPro" id="IPR055066">
    <property type="entry name" value="AASDHPPT_N"/>
</dbReference>
<evidence type="ECO:0000259" key="3">
    <source>
        <dbReference type="Pfam" id="PF01648"/>
    </source>
</evidence>
<name>A0A2P7B6T7_9HYPH</name>
<dbReference type="EMBL" id="PGGM01000010">
    <property type="protein sequence ID" value="PSH62183.1"/>
    <property type="molecule type" value="Genomic_DNA"/>
</dbReference>
<feature type="domain" description="4'-phosphopantetheinyl transferase" evidence="3">
    <location>
        <begin position="127"/>
        <end position="230"/>
    </location>
</feature>
<dbReference type="RefSeq" id="WP_106665851.1">
    <property type="nucleotide sequence ID" value="NZ_PGGM01000010.1"/>
</dbReference>
<dbReference type="Gene3D" id="3.90.470.20">
    <property type="entry name" value="4'-phosphopantetheinyl transferase domain"/>
    <property type="match status" value="2"/>
</dbReference>
<dbReference type="InterPro" id="IPR050559">
    <property type="entry name" value="P-Pant_transferase_sf"/>
</dbReference>
<dbReference type="GO" id="GO:0005829">
    <property type="term" value="C:cytosol"/>
    <property type="evidence" value="ECO:0007669"/>
    <property type="project" value="TreeGrafter"/>
</dbReference>
<comment type="caution">
    <text evidence="5">The sequence shown here is derived from an EMBL/GenBank/DDBJ whole genome shotgun (WGS) entry which is preliminary data.</text>
</comment>
<dbReference type="InterPro" id="IPR037143">
    <property type="entry name" value="4-PPantetheinyl_Trfase_dom_sf"/>
</dbReference>
<reference evidence="6" key="1">
    <citation type="submission" date="2017-11" db="EMBL/GenBank/DDBJ databases">
        <authorList>
            <person name="Kuznetsova I."/>
            <person name="Sazanova A."/>
            <person name="Chirak E."/>
            <person name="Safronova V."/>
            <person name="Willems A."/>
        </authorList>
    </citation>
    <scope>NUCLEOTIDE SEQUENCE [LARGE SCALE GENOMIC DNA]</scope>
    <source>
        <strain evidence="6">CCBAU 03422</strain>
    </source>
</reference>
<keyword evidence="2 5" id="KW-0808">Transferase</keyword>
<dbReference type="Proteomes" id="UP000241764">
    <property type="component" value="Unassembled WGS sequence"/>
</dbReference>
<dbReference type="PANTHER" id="PTHR12215:SF10">
    <property type="entry name" value="L-AMINOADIPATE-SEMIALDEHYDE DEHYDROGENASE-PHOSPHOPANTETHEINYL TRANSFERASE"/>
    <property type="match status" value="1"/>
</dbReference>
<dbReference type="Pfam" id="PF01648">
    <property type="entry name" value="ACPS"/>
    <property type="match status" value="1"/>
</dbReference>
<dbReference type="OrthoDB" id="9808281at2"/>